<proteinExistence type="predicted"/>
<dbReference type="Proteomes" id="UP000281028">
    <property type="component" value="Unassembled WGS sequence"/>
</dbReference>
<keyword evidence="3" id="KW-1185">Reference proteome</keyword>
<dbReference type="OrthoDB" id="615056at2"/>
<accession>A0A9Q5GV30</accession>
<evidence type="ECO:0000313" key="2">
    <source>
        <dbReference type="EMBL" id="NSL85898.1"/>
    </source>
</evidence>
<sequence length="594" mass="64919">MYCSLQHRLLSLLYILMLAFTAACTKPKIAAGIPEDNLLTISSSNIRLFNVSQRTLNVTVNNTVLAMQRTSPLEEPGISVIGKQLFPDGMWKNGTSFSIPSLVLDQSGDARLSAGDPGTGITFRDTVLRNDPARPVDVYLLPAGKMVCFPRNNTPPADPQHFKIRIVNLGATQDDFNTAGPVSLTYADGTAVDPVLNNIAAGTSSPYAEIPYGAYQFKLFAGGDYSRQLVTGDMQPAFNSCKPGRLPQAGFMPPVVTFKPGGVYTIMVVNRMFLFSSVCGGTSFNESKYANAYQLITDLDAGVNLTYARVHAVNAIPGKNITVRVDGRPLGEGPLGYIGDIFREKAIAADYHTIVQGSHTAEALDEKGNTLAAVSMQLFSYDNYTIWAYREKGGSVKLLFTSNDMTHTIYRTGGNTNIQGPDDGTDGERRRLRFTYAWQSRFLNLCNEQPEITFTNNGQLFLPEFVYPDTLRFASAYRHLRPGILPERNPAVIYRLNNISKYTEEGRPDTFGSNDDLLYFPEKIWVNNTAGGQSPGTLLTTVTPLTCRKTFIANNSMYAATITTPPAENGIYTLALVGGEAGAAPRIIAIKHNK</sequence>
<evidence type="ECO:0000313" key="3">
    <source>
        <dbReference type="Proteomes" id="UP000281028"/>
    </source>
</evidence>
<dbReference type="AlphaFoldDB" id="A0A9Q5GV30"/>
<name>A0A9Q5GV30_9BACT</name>
<comment type="caution">
    <text evidence="2">The sequence shown here is derived from an EMBL/GenBank/DDBJ whole genome shotgun (WGS) entry which is preliminary data.</text>
</comment>
<evidence type="ECO:0000256" key="1">
    <source>
        <dbReference type="SAM" id="SignalP"/>
    </source>
</evidence>
<feature type="chain" id="PRO_5040156300" evidence="1">
    <location>
        <begin position="26"/>
        <end position="594"/>
    </location>
</feature>
<gene>
    <name evidence="2" type="ORF">ECE50_003585</name>
</gene>
<dbReference type="EMBL" id="RIAR02000001">
    <property type="protein sequence ID" value="NSL85898.1"/>
    <property type="molecule type" value="Genomic_DNA"/>
</dbReference>
<keyword evidence="1" id="KW-0732">Signal</keyword>
<organism evidence="2 3">
    <name type="scientific">Chitinophaga solisilvae</name>
    <dbReference type="NCBI Taxonomy" id="1233460"/>
    <lineage>
        <taxon>Bacteria</taxon>
        <taxon>Pseudomonadati</taxon>
        <taxon>Bacteroidota</taxon>
        <taxon>Chitinophagia</taxon>
        <taxon>Chitinophagales</taxon>
        <taxon>Chitinophagaceae</taxon>
        <taxon>Chitinophaga</taxon>
    </lineage>
</organism>
<reference evidence="2" key="1">
    <citation type="submission" date="2020-05" db="EMBL/GenBank/DDBJ databases">
        <title>Chitinophaga laudate sp. nov., isolated from a tropical peat swamp.</title>
        <authorList>
            <person name="Goh C.B.S."/>
            <person name="Lee M.S."/>
            <person name="Parimannan S."/>
            <person name="Pasbakhsh P."/>
            <person name="Yule C.M."/>
            <person name="Rajandas H."/>
            <person name="Loke S."/>
            <person name="Croft L."/>
            <person name="Tan J.B.L."/>
        </authorList>
    </citation>
    <scope>NUCLEOTIDE SEQUENCE</scope>
    <source>
        <strain evidence="2">Mgbs1</strain>
    </source>
</reference>
<feature type="signal peptide" evidence="1">
    <location>
        <begin position="1"/>
        <end position="25"/>
    </location>
</feature>
<protein>
    <submittedName>
        <fullName evidence="2">DUF4397 domain-containing protein</fullName>
    </submittedName>
</protein>